<dbReference type="Proteomes" id="UP001195724">
    <property type="component" value="Unassembled WGS sequence"/>
</dbReference>
<organism evidence="4 5">
    <name type="scientific">Saccharothrix algeriensis</name>
    <dbReference type="NCBI Taxonomy" id="173560"/>
    <lineage>
        <taxon>Bacteria</taxon>
        <taxon>Bacillati</taxon>
        <taxon>Actinomycetota</taxon>
        <taxon>Actinomycetes</taxon>
        <taxon>Pseudonocardiales</taxon>
        <taxon>Pseudonocardiaceae</taxon>
        <taxon>Saccharothrix</taxon>
    </lineage>
</organism>
<protein>
    <recommendedName>
        <fullName evidence="3">FtsX extracellular domain-containing protein</fullName>
    </recommendedName>
</protein>
<accession>A0ABS2RZ76</accession>
<dbReference type="InterPro" id="IPR040690">
    <property type="entry name" value="FtsX_ECD"/>
</dbReference>
<feature type="region of interest" description="Disordered" evidence="1">
    <location>
        <begin position="124"/>
        <end position="168"/>
    </location>
</feature>
<feature type="signal peptide" evidence="2">
    <location>
        <begin position="1"/>
        <end position="24"/>
    </location>
</feature>
<proteinExistence type="predicted"/>
<keyword evidence="2" id="KW-0732">Signal</keyword>
<evidence type="ECO:0000259" key="3">
    <source>
        <dbReference type="Pfam" id="PF18075"/>
    </source>
</evidence>
<feature type="compositionally biased region" description="Basic and acidic residues" evidence="1">
    <location>
        <begin position="129"/>
        <end position="141"/>
    </location>
</feature>
<name>A0ABS2RZ76_9PSEU</name>
<dbReference type="Gene3D" id="3.30.70.3040">
    <property type="match status" value="1"/>
</dbReference>
<feature type="domain" description="FtsX extracellular" evidence="3">
    <location>
        <begin position="56"/>
        <end position="123"/>
    </location>
</feature>
<evidence type="ECO:0000256" key="2">
    <source>
        <dbReference type="SAM" id="SignalP"/>
    </source>
</evidence>
<evidence type="ECO:0000256" key="1">
    <source>
        <dbReference type="SAM" id="MobiDB-lite"/>
    </source>
</evidence>
<comment type="caution">
    <text evidence="4">The sequence shown here is derived from an EMBL/GenBank/DDBJ whole genome shotgun (WGS) entry which is preliminary data.</text>
</comment>
<feature type="chain" id="PRO_5046897225" description="FtsX extracellular domain-containing protein" evidence="2">
    <location>
        <begin position="25"/>
        <end position="168"/>
    </location>
</feature>
<dbReference type="EMBL" id="JAFBCL010000001">
    <property type="protein sequence ID" value="MBM7809282.1"/>
    <property type="molecule type" value="Genomic_DNA"/>
</dbReference>
<dbReference type="PROSITE" id="PS51257">
    <property type="entry name" value="PROKAR_LIPOPROTEIN"/>
    <property type="match status" value="1"/>
</dbReference>
<gene>
    <name evidence="4" type="ORF">JOE68_000147</name>
</gene>
<keyword evidence="5" id="KW-1185">Reference proteome</keyword>
<evidence type="ECO:0000313" key="5">
    <source>
        <dbReference type="Proteomes" id="UP001195724"/>
    </source>
</evidence>
<dbReference type="Pfam" id="PF18075">
    <property type="entry name" value="FtsX_ECD"/>
    <property type="match status" value="1"/>
</dbReference>
<dbReference type="RefSeq" id="WP_307819402.1">
    <property type="nucleotide sequence ID" value="NZ_JAFBCL010000001.1"/>
</dbReference>
<reference evidence="4 5" key="1">
    <citation type="submission" date="2021-01" db="EMBL/GenBank/DDBJ databases">
        <title>Sequencing the genomes of 1000 actinobacteria strains.</title>
        <authorList>
            <person name="Klenk H.-P."/>
        </authorList>
    </citation>
    <scope>NUCLEOTIDE SEQUENCE [LARGE SCALE GENOMIC DNA]</scope>
    <source>
        <strain evidence="4 5">DSM 44581</strain>
    </source>
</reference>
<evidence type="ECO:0000313" key="4">
    <source>
        <dbReference type="EMBL" id="MBM7809282.1"/>
    </source>
</evidence>
<sequence length="168" mass="17673">MNTRGNALAALVAALALSACTATSEPAPLQPAPTAAAGVPLTGHRLCGDHVVVDFATDDEMRAAVAGVAADDRVRRVYTETREQALQRFKEIFAEQPEIRDMARAEALPAGLKVMPRPGVDVRGMAGDLRSDHPSAKRVEAFVRPSAPDAPDAPDAPECPADGEWPVA</sequence>